<dbReference type="InterPro" id="IPR025698">
    <property type="entry name" value="2TM_dom"/>
</dbReference>
<dbReference type="AlphaFoldDB" id="A0A1M6SWV8"/>
<evidence type="ECO:0000259" key="2">
    <source>
        <dbReference type="Pfam" id="PF13239"/>
    </source>
</evidence>
<dbReference type="Proteomes" id="UP000183994">
    <property type="component" value="Unassembled WGS sequence"/>
</dbReference>
<feature type="transmembrane region" description="Helical" evidence="1">
    <location>
        <begin position="76"/>
        <end position="96"/>
    </location>
</feature>
<feature type="domain" description="2TM" evidence="2">
    <location>
        <begin position="66"/>
        <end position="123"/>
    </location>
</feature>
<proteinExistence type="predicted"/>
<dbReference type="OrthoDB" id="3782725at2"/>
<keyword evidence="1" id="KW-0812">Transmembrane</keyword>
<dbReference type="EMBL" id="FQZU01000025">
    <property type="protein sequence ID" value="SHK49166.1"/>
    <property type="molecule type" value="Genomic_DNA"/>
</dbReference>
<organism evidence="3 4">
    <name type="scientific">Desulfatibacillum alkenivorans DSM 16219</name>
    <dbReference type="NCBI Taxonomy" id="1121393"/>
    <lineage>
        <taxon>Bacteria</taxon>
        <taxon>Pseudomonadati</taxon>
        <taxon>Thermodesulfobacteriota</taxon>
        <taxon>Desulfobacteria</taxon>
        <taxon>Desulfobacterales</taxon>
        <taxon>Desulfatibacillaceae</taxon>
        <taxon>Desulfatibacillum</taxon>
    </lineage>
</organism>
<evidence type="ECO:0000256" key="1">
    <source>
        <dbReference type="SAM" id="Phobius"/>
    </source>
</evidence>
<keyword evidence="1" id="KW-0472">Membrane</keyword>
<name>A0A1M6SWV8_9BACT</name>
<keyword evidence="4" id="KW-1185">Reference proteome</keyword>
<feature type="transmembrane region" description="Helical" evidence="1">
    <location>
        <begin position="102"/>
        <end position="119"/>
    </location>
</feature>
<reference evidence="4" key="1">
    <citation type="submission" date="2016-11" db="EMBL/GenBank/DDBJ databases">
        <authorList>
            <person name="Varghese N."/>
            <person name="Submissions S."/>
        </authorList>
    </citation>
    <scope>NUCLEOTIDE SEQUENCE [LARGE SCALE GENOMIC DNA]</scope>
    <source>
        <strain evidence="4">DSM 16219</strain>
    </source>
</reference>
<evidence type="ECO:0000313" key="3">
    <source>
        <dbReference type="EMBL" id="SHK49166.1"/>
    </source>
</evidence>
<sequence>MAKEPFVTVKTVYLRLQYPCQVTYTDWVRFWFALLILSAGRRKKFILRTRKASQAIMDYEGKFALAEKNVQAKMGFYKHLTSFCVGNGVLAGVDLFTTPGFIWFHWPLLVWTLILGVHGKKAAGKKEKQ</sequence>
<accession>A0A1M6SWV8</accession>
<dbReference type="Pfam" id="PF13239">
    <property type="entry name" value="2TM"/>
    <property type="match status" value="1"/>
</dbReference>
<protein>
    <submittedName>
        <fullName evidence="3">2TM domain-containing protein</fullName>
    </submittedName>
</protein>
<evidence type="ECO:0000313" key="4">
    <source>
        <dbReference type="Proteomes" id="UP000183994"/>
    </source>
</evidence>
<gene>
    <name evidence="3" type="ORF">SAMN02745216_03555</name>
</gene>
<keyword evidence="1" id="KW-1133">Transmembrane helix</keyword>